<dbReference type="SMART" id="SM00304">
    <property type="entry name" value="HAMP"/>
    <property type="match status" value="1"/>
</dbReference>
<evidence type="ECO:0000256" key="9">
    <source>
        <dbReference type="ARBA" id="ARBA00022741"/>
    </source>
</evidence>
<dbReference type="Gene3D" id="1.10.8.500">
    <property type="entry name" value="HAMP domain in histidine kinase"/>
    <property type="match status" value="1"/>
</dbReference>
<dbReference type="SMART" id="SM00388">
    <property type="entry name" value="HisKA"/>
    <property type="match status" value="1"/>
</dbReference>
<evidence type="ECO:0000256" key="12">
    <source>
        <dbReference type="ARBA" id="ARBA00022989"/>
    </source>
</evidence>
<dbReference type="Gene3D" id="1.10.287.130">
    <property type="match status" value="1"/>
</dbReference>
<evidence type="ECO:0000259" key="17">
    <source>
        <dbReference type="PROSITE" id="PS50885"/>
    </source>
</evidence>
<dbReference type="EC" id="2.7.13.3" evidence="3"/>
<dbReference type="AlphaFoldDB" id="A0A9X3ECI6"/>
<keyword evidence="12 15" id="KW-1133">Transmembrane helix</keyword>
<feature type="transmembrane region" description="Helical" evidence="15">
    <location>
        <begin position="214"/>
        <end position="232"/>
    </location>
</feature>
<evidence type="ECO:0000256" key="13">
    <source>
        <dbReference type="ARBA" id="ARBA00023012"/>
    </source>
</evidence>
<dbReference type="PROSITE" id="PS50885">
    <property type="entry name" value="HAMP"/>
    <property type="match status" value="1"/>
</dbReference>
<evidence type="ECO:0000313" key="18">
    <source>
        <dbReference type="EMBL" id="MCY0965042.1"/>
    </source>
</evidence>
<dbReference type="CDD" id="cd00082">
    <property type="entry name" value="HisKA"/>
    <property type="match status" value="1"/>
</dbReference>
<evidence type="ECO:0000256" key="6">
    <source>
        <dbReference type="ARBA" id="ARBA00022553"/>
    </source>
</evidence>
<dbReference type="EMBL" id="JAPNOA010000020">
    <property type="protein sequence ID" value="MCY0965042.1"/>
    <property type="molecule type" value="Genomic_DNA"/>
</dbReference>
<dbReference type="InterPro" id="IPR003660">
    <property type="entry name" value="HAMP_dom"/>
</dbReference>
<evidence type="ECO:0000313" key="19">
    <source>
        <dbReference type="Proteomes" id="UP001150830"/>
    </source>
</evidence>
<dbReference type="InterPro" id="IPR003594">
    <property type="entry name" value="HATPase_dom"/>
</dbReference>
<dbReference type="PANTHER" id="PTHR44936:SF5">
    <property type="entry name" value="SENSOR HISTIDINE KINASE ENVZ"/>
    <property type="match status" value="1"/>
</dbReference>
<evidence type="ECO:0000256" key="10">
    <source>
        <dbReference type="ARBA" id="ARBA00022777"/>
    </source>
</evidence>
<feature type="domain" description="HAMP" evidence="17">
    <location>
        <begin position="233"/>
        <end position="284"/>
    </location>
</feature>
<dbReference type="PANTHER" id="PTHR44936">
    <property type="entry name" value="SENSOR PROTEIN CREC"/>
    <property type="match status" value="1"/>
</dbReference>
<keyword evidence="5" id="KW-0997">Cell inner membrane</keyword>
<organism evidence="18 19">
    <name type="scientific">Parathalassolituus penaei</name>
    <dbReference type="NCBI Taxonomy" id="2997323"/>
    <lineage>
        <taxon>Bacteria</taxon>
        <taxon>Pseudomonadati</taxon>
        <taxon>Pseudomonadota</taxon>
        <taxon>Gammaproteobacteria</taxon>
        <taxon>Oceanospirillales</taxon>
        <taxon>Oceanospirillaceae</taxon>
        <taxon>Parathalassolituus</taxon>
    </lineage>
</organism>
<dbReference type="InterPro" id="IPR004358">
    <property type="entry name" value="Sig_transdc_His_kin-like_C"/>
</dbReference>
<dbReference type="InterPro" id="IPR005467">
    <property type="entry name" value="His_kinase_dom"/>
</dbReference>
<evidence type="ECO:0000256" key="1">
    <source>
        <dbReference type="ARBA" id="ARBA00000085"/>
    </source>
</evidence>
<evidence type="ECO:0000256" key="4">
    <source>
        <dbReference type="ARBA" id="ARBA00022475"/>
    </source>
</evidence>
<keyword evidence="6" id="KW-0597">Phosphoprotein</keyword>
<dbReference type="Pfam" id="PF02518">
    <property type="entry name" value="HATPase_c"/>
    <property type="match status" value="1"/>
</dbReference>
<comment type="catalytic activity">
    <reaction evidence="1">
        <text>ATP + protein L-histidine = ADP + protein N-phospho-L-histidine.</text>
        <dbReference type="EC" id="2.7.13.3"/>
    </reaction>
</comment>
<evidence type="ECO:0000256" key="14">
    <source>
        <dbReference type="ARBA" id="ARBA00023136"/>
    </source>
</evidence>
<dbReference type="GO" id="GO:0005886">
    <property type="term" value="C:plasma membrane"/>
    <property type="evidence" value="ECO:0007669"/>
    <property type="project" value="UniProtKB-SubCell"/>
</dbReference>
<name>A0A9X3ECI6_9GAMM</name>
<dbReference type="CDD" id="cd00075">
    <property type="entry name" value="HATPase"/>
    <property type="match status" value="1"/>
</dbReference>
<evidence type="ECO:0000256" key="5">
    <source>
        <dbReference type="ARBA" id="ARBA00022519"/>
    </source>
</evidence>
<keyword evidence="10" id="KW-0418">Kinase</keyword>
<evidence type="ECO:0000256" key="3">
    <source>
        <dbReference type="ARBA" id="ARBA00012438"/>
    </source>
</evidence>
<accession>A0A9X3ECI6</accession>
<dbReference type="PROSITE" id="PS50109">
    <property type="entry name" value="HIS_KIN"/>
    <property type="match status" value="1"/>
</dbReference>
<keyword evidence="14 15" id="KW-0472">Membrane</keyword>
<proteinExistence type="predicted"/>
<gene>
    <name evidence="18" type="ORF">OUO13_07570</name>
</gene>
<dbReference type="RefSeq" id="WP_283173258.1">
    <property type="nucleotide sequence ID" value="NZ_JAPNOA010000020.1"/>
</dbReference>
<dbReference type="GO" id="GO:0005524">
    <property type="term" value="F:ATP binding"/>
    <property type="evidence" value="ECO:0007669"/>
    <property type="project" value="UniProtKB-KW"/>
</dbReference>
<dbReference type="SUPFAM" id="SSF47384">
    <property type="entry name" value="Homodimeric domain of signal transducing histidine kinase"/>
    <property type="match status" value="1"/>
</dbReference>
<dbReference type="PRINTS" id="PR00344">
    <property type="entry name" value="BCTRLSENSOR"/>
</dbReference>
<dbReference type="Gene3D" id="3.30.565.10">
    <property type="entry name" value="Histidine kinase-like ATPase, C-terminal domain"/>
    <property type="match status" value="1"/>
</dbReference>
<protein>
    <recommendedName>
        <fullName evidence="3">histidine kinase</fullName>
        <ecNumber evidence="3">2.7.13.3</ecNumber>
    </recommendedName>
</protein>
<dbReference type="Proteomes" id="UP001150830">
    <property type="component" value="Unassembled WGS sequence"/>
</dbReference>
<keyword evidence="8 15" id="KW-0812">Transmembrane</keyword>
<dbReference type="InterPro" id="IPR036890">
    <property type="entry name" value="HATPase_C_sf"/>
</dbReference>
<evidence type="ECO:0000259" key="16">
    <source>
        <dbReference type="PROSITE" id="PS50109"/>
    </source>
</evidence>
<evidence type="ECO:0000256" key="8">
    <source>
        <dbReference type="ARBA" id="ARBA00022692"/>
    </source>
</evidence>
<keyword evidence="4" id="KW-1003">Cell membrane</keyword>
<reference evidence="18" key="1">
    <citation type="submission" date="2022-11" db="EMBL/GenBank/DDBJ databases">
        <title>Parathalassolutuus dongxingensis gen. nov., sp. nov., a novel member of family Oceanospirillaceae isolated from a coastal shrimp pond in Guangxi, China.</title>
        <authorList>
            <person name="Chen H."/>
        </authorList>
    </citation>
    <scope>NUCLEOTIDE SEQUENCE</scope>
    <source>
        <strain evidence="18">G-43</strain>
    </source>
</reference>
<dbReference type="CDD" id="cd06225">
    <property type="entry name" value="HAMP"/>
    <property type="match status" value="1"/>
</dbReference>
<keyword evidence="7" id="KW-0808">Transferase</keyword>
<evidence type="ECO:0000256" key="15">
    <source>
        <dbReference type="SAM" id="Phobius"/>
    </source>
</evidence>
<feature type="domain" description="Histidine kinase" evidence="16">
    <location>
        <begin position="292"/>
        <end position="488"/>
    </location>
</feature>
<dbReference type="Pfam" id="PF00512">
    <property type="entry name" value="HisKA"/>
    <property type="match status" value="1"/>
</dbReference>
<dbReference type="InterPro" id="IPR036097">
    <property type="entry name" value="HisK_dim/P_sf"/>
</dbReference>
<evidence type="ECO:0000256" key="7">
    <source>
        <dbReference type="ARBA" id="ARBA00022679"/>
    </source>
</evidence>
<dbReference type="Pfam" id="PF00672">
    <property type="entry name" value="HAMP"/>
    <property type="match status" value="1"/>
</dbReference>
<evidence type="ECO:0000256" key="11">
    <source>
        <dbReference type="ARBA" id="ARBA00022840"/>
    </source>
</evidence>
<dbReference type="SUPFAM" id="SSF55874">
    <property type="entry name" value="ATPase domain of HSP90 chaperone/DNA topoisomerase II/histidine kinase"/>
    <property type="match status" value="1"/>
</dbReference>
<keyword evidence="11 18" id="KW-0067">ATP-binding</keyword>
<comment type="subcellular location">
    <subcellularLocation>
        <location evidence="2">Cell inner membrane</location>
        <topology evidence="2">Multi-pass membrane protein</topology>
    </subcellularLocation>
</comment>
<evidence type="ECO:0000256" key="2">
    <source>
        <dbReference type="ARBA" id="ARBA00004429"/>
    </source>
</evidence>
<keyword evidence="19" id="KW-1185">Reference proteome</keyword>
<dbReference type="InterPro" id="IPR050980">
    <property type="entry name" value="2C_sensor_his_kinase"/>
</dbReference>
<dbReference type="GO" id="GO:0000155">
    <property type="term" value="F:phosphorelay sensor kinase activity"/>
    <property type="evidence" value="ECO:0007669"/>
    <property type="project" value="InterPro"/>
</dbReference>
<dbReference type="InterPro" id="IPR003661">
    <property type="entry name" value="HisK_dim/P_dom"/>
</dbReference>
<feature type="transmembrane region" description="Helical" evidence="15">
    <location>
        <begin position="25"/>
        <end position="46"/>
    </location>
</feature>
<keyword evidence="13" id="KW-0902">Two-component regulatory system</keyword>
<sequence length="488" mass="54771">MPTPVSEAGTEGLKGLRHLSLSTRFLLLLAIGIVTAQLISSAIWYAQWRSDTDNTVRDMSEHMAYRIASTASFFTSLPNTYRHVVLDQLRDMGGTRFFVSLNRERILVNDLNDSHRKSIVVNSVRQVLQEQLGIKDEATIEFSRAEDLHVLNNETRLLDLPDNWGASSLLYKPLDAPILVVQIRIADNQWLYLASLMPDPMFLDGQSPLSLERMFSLLVSLVVVLLLGFLFVRSLTRPLRQLTTAMEQFGRGESVRLPETGSKELVATARAVNDMQERIQRYLDDRQRLFASISHDLKTPITRLRLRAELLQREEVREAFREDLEDLEIMVKASLQCVKDTDIHETPVEVDIGRLLRTLQEGADLCGGTLQLPDDLRCSYRGKPLALKRCIGNLIDNAIYYGQRAELSVQDSAHTLTLVIRDFGPGIPADKIDRAFEPYTRLGAHTGLQPGHGLGLSIARNIARAHGGEITLSNHPDGGLVARLVLPR</sequence>
<dbReference type="SMART" id="SM00387">
    <property type="entry name" value="HATPase_c"/>
    <property type="match status" value="1"/>
</dbReference>
<comment type="caution">
    <text evidence="18">The sequence shown here is derived from an EMBL/GenBank/DDBJ whole genome shotgun (WGS) entry which is preliminary data.</text>
</comment>
<keyword evidence="9" id="KW-0547">Nucleotide-binding</keyword>